<sequence length="67" mass="7386">MACVEEFLKMNPTPLVQPRFDVGRSRSGPTKILSSIKVSGHWSAVRPSFSTPLVSGVSSRRRRSILS</sequence>
<dbReference type="Proteomes" id="UP000237105">
    <property type="component" value="Unassembled WGS sequence"/>
</dbReference>
<gene>
    <name evidence="1" type="ORF">PanWU01x14_368480</name>
</gene>
<evidence type="ECO:0000313" key="1">
    <source>
        <dbReference type="EMBL" id="PON31622.1"/>
    </source>
</evidence>
<comment type="caution">
    <text evidence="1">The sequence shown here is derived from an EMBL/GenBank/DDBJ whole genome shotgun (WGS) entry which is preliminary data.</text>
</comment>
<accession>A0A2P5A521</accession>
<organism evidence="1 2">
    <name type="scientific">Parasponia andersonii</name>
    <name type="common">Sponia andersonii</name>
    <dbReference type="NCBI Taxonomy" id="3476"/>
    <lineage>
        <taxon>Eukaryota</taxon>
        <taxon>Viridiplantae</taxon>
        <taxon>Streptophyta</taxon>
        <taxon>Embryophyta</taxon>
        <taxon>Tracheophyta</taxon>
        <taxon>Spermatophyta</taxon>
        <taxon>Magnoliopsida</taxon>
        <taxon>eudicotyledons</taxon>
        <taxon>Gunneridae</taxon>
        <taxon>Pentapetalae</taxon>
        <taxon>rosids</taxon>
        <taxon>fabids</taxon>
        <taxon>Rosales</taxon>
        <taxon>Cannabaceae</taxon>
        <taxon>Parasponia</taxon>
    </lineage>
</organism>
<keyword evidence="2" id="KW-1185">Reference proteome</keyword>
<dbReference type="AlphaFoldDB" id="A0A2P5A521"/>
<dbReference type="EMBL" id="JXTB01000971">
    <property type="protein sequence ID" value="PON31622.1"/>
    <property type="molecule type" value="Genomic_DNA"/>
</dbReference>
<evidence type="ECO:0000313" key="2">
    <source>
        <dbReference type="Proteomes" id="UP000237105"/>
    </source>
</evidence>
<name>A0A2P5A521_PARAD</name>
<protein>
    <submittedName>
        <fullName evidence="1">Uncharacterized protein</fullName>
    </submittedName>
</protein>
<reference evidence="2" key="1">
    <citation type="submission" date="2016-06" db="EMBL/GenBank/DDBJ databases">
        <title>Parallel loss of symbiosis genes in relatives of nitrogen-fixing non-legume Parasponia.</title>
        <authorList>
            <person name="Van Velzen R."/>
            <person name="Holmer R."/>
            <person name="Bu F."/>
            <person name="Rutten L."/>
            <person name="Van Zeijl A."/>
            <person name="Liu W."/>
            <person name="Santuari L."/>
            <person name="Cao Q."/>
            <person name="Sharma T."/>
            <person name="Shen D."/>
            <person name="Roswanjaya Y."/>
            <person name="Wardhani T."/>
            <person name="Kalhor M.S."/>
            <person name="Jansen J."/>
            <person name="Van den Hoogen J."/>
            <person name="Gungor B."/>
            <person name="Hartog M."/>
            <person name="Hontelez J."/>
            <person name="Verver J."/>
            <person name="Yang W.-C."/>
            <person name="Schijlen E."/>
            <person name="Repin R."/>
            <person name="Schilthuizen M."/>
            <person name="Schranz E."/>
            <person name="Heidstra R."/>
            <person name="Miyata K."/>
            <person name="Fedorova E."/>
            <person name="Kohlen W."/>
            <person name="Bisseling T."/>
            <person name="Smit S."/>
            <person name="Geurts R."/>
        </authorList>
    </citation>
    <scope>NUCLEOTIDE SEQUENCE [LARGE SCALE GENOMIC DNA]</scope>
    <source>
        <strain evidence="2">cv. WU1-14</strain>
    </source>
</reference>
<feature type="non-terminal residue" evidence="1">
    <location>
        <position position="67"/>
    </location>
</feature>
<proteinExistence type="predicted"/>